<proteinExistence type="predicted"/>
<keyword evidence="1" id="KW-0732">Signal</keyword>
<reference evidence="2 3" key="1">
    <citation type="submission" date="2014-09" db="EMBL/GenBank/DDBJ databases">
        <authorList>
            <person name="Regsiter A."/>
        </authorList>
    </citation>
    <scope>NUCLEOTIDE SEQUENCE [LARGE SCALE GENOMIC DNA]</scope>
</reference>
<feature type="chain" id="PRO_5006856645" description="Secreted protein" evidence="1">
    <location>
        <begin position="21"/>
        <end position="141"/>
    </location>
</feature>
<evidence type="ECO:0008006" key="4">
    <source>
        <dbReference type="Google" id="ProtNLM"/>
    </source>
</evidence>
<accession>A0A0U5F7Y6</accession>
<name>A0A0U5F7Y6_XANCI</name>
<feature type="signal peptide" evidence="1">
    <location>
        <begin position="1"/>
        <end position="20"/>
    </location>
</feature>
<evidence type="ECO:0000313" key="2">
    <source>
        <dbReference type="EMBL" id="CEG14205.1"/>
    </source>
</evidence>
<dbReference type="AlphaFoldDB" id="A0A0U5F7Y6"/>
<organism evidence="2 3">
    <name type="scientific">Xanthomonas citri pv. citri</name>
    <dbReference type="NCBI Taxonomy" id="611301"/>
    <lineage>
        <taxon>Bacteria</taxon>
        <taxon>Pseudomonadati</taxon>
        <taxon>Pseudomonadota</taxon>
        <taxon>Gammaproteobacteria</taxon>
        <taxon>Lysobacterales</taxon>
        <taxon>Lysobacteraceae</taxon>
        <taxon>Xanthomonas</taxon>
    </lineage>
</organism>
<evidence type="ECO:0000313" key="3">
    <source>
        <dbReference type="Proteomes" id="UP000052230"/>
    </source>
</evidence>
<keyword evidence="3" id="KW-1185">Reference proteome</keyword>
<evidence type="ECO:0000256" key="1">
    <source>
        <dbReference type="SAM" id="SignalP"/>
    </source>
</evidence>
<gene>
    <name evidence="2" type="ORF">XAC3562_100042</name>
</gene>
<protein>
    <recommendedName>
        <fullName evidence="4">Secreted protein</fullName>
    </recommendedName>
</protein>
<comment type="caution">
    <text evidence="2">The sequence shown here is derived from an EMBL/GenBank/DDBJ whole genome shotgun (WGS) entry which is preliminary data.</text>
</comment>
<dbReference type="EMBL" id="CCXZ01000002">
    <property type="protein sequence ID" value="CEG14205.1"/>
    <property type="molecule type" value="Genomic_DNA"/>
</dbReference>
<dbReference type="Proteomes" id="UP000052230">
    <property type="component" value="Unassembled WGS sequence"/>
</dbReference>
<sequence length="141" mass="15145">MFASRRLAAALSPPVGLAIAAEPVPTSPLRPHAFQRGVVLEPVEGRSLPPAPGPLPMKQWQRANVRGINASHERTPQPVLLLVLRFSDAAGGGRIALTLKETSAAFPKSRQRTPGGFFVAAAPGSLMQHRPPRHCYAARHR</sequence>